<dbReference type="InParanoid" id="A0A0C3D539"/>
<accession>A0A0C3D539</accession>
<reference evidence="1 2" key="1">
    <citation type="submission" date="2014-04" db="EMBL/GenBank/DDBJ databases">
        <authorList>
            <consortium name="DOE Joint Genome Institute"/>
            <person name="Kuo A."/>
            <person name="Kohler A."/>
            <person name="Nagy L.G."/>
            <person name="Floudas D."/>
            <person name="Copeland A."/>
            <person name="Barry K.W."/>
            <person name="Cichocki N."/>
            <person name="Veneault-Fourrey C."/>
            <person name="LaButti K."/>
            <person name="Lindquist E.A."/>
            <person name="Lipzen A."/>
            <person name="Lundell T."/>
            <person name="Morin E."/>
            <person name="Murat C."/>
            <person name="Sun H."/>
            <person name="Tunlid A."/>
            <person name="Henrissat B."/>
            <person name="Grigoriev I.V."/>
            <person name="Hibbett D.S."/>
            <person name="Martin F."/>
            <person name="Nordberg H.P."/>
            <person name="Cantor M.N."/>
            <person name="Hua S.X."/>
        </authorList>
    </citation>
    <scope>NUCLEOTIDE SEQUENCE [LARGE SCALE GENOMIC DNA]</scope>
    <source>
        <strain evidence="1 2">Foug A</strain>
    </source>
</reference>
<keyword evidence="2" id="KW-1185">Reference proteome</keyword>
<evidence type="ECO:0000313" key="2">
    <source>
        <dbReference type="Proteomes" id="UP000053989"/>
    </source>
</evidence>
<evidence type="ECO:0000313" key="1">
    <source>
        <dbReference type="EMBL" id="KIM55915.1"/>
    </source>
</evidence>
<gene>
    <name evidence="1" type="ORF">SCLCIDRAFT_1220746</name>
</gene>
<dbReference type="EMBL" id="KN822125">
    <property type="protein sequence ID" value="KIM55915.1"/>
    <property type="molecule type" value="Genomic_DNA"/>
</dbReference>
<name>A0A0C3D539_9AGAM</name>
<reference evidence="2" key="2">
    <citation type="submission" date="2015-01" db="EMBL/GenBank/DDBJ databases">
        <title>Evolutionary Origins and Diversification of the Mycorrhizal Mutualists.</title>
        <authorList>
            <consortium name="DOE Joint Genome Institute"/>
            <consortium name="Mycorrhizal Genomics Consortium"/>
            <person name="Kohler A."/>
            <person name="Kuo A."/>
            <person name="Nagy L.G."/>
            <person name="Floudas D."/>
            <person name="Copeland A."/>
            <person name="Barry K.W."/>
            <person name="Cichocki N."/>
            <person name="Veneault-Fourrey C."/>
            <person name="LaButti K."/>
            <person name="Lindquist E.A."/>
            <person name="Lipzen A."/>
            <person name="Lundell T."/>
            <person name="Morin E."/>
            <person name="Murat C."/>
            <person name="Riley R."/>
            <person name="Ohm R."/>
            <person name="Sun H."/>
            <person name="Tunlid A."/>
            <person name="Henrissat B."/>
            <person name="Grigoriev I.V."/>
            <person name="Hibbett D.S."/>
            <person name="Martin F."/>
        </authorList>
    </citation>
    <scope>NUCLEOTIDE SEQUENCE [LARGE SCALE GENOMIC DNA]</scope>
    <source>
        <strain evidence="2">Foug A</strain>
    </source>
</reference>
<protein>
    <submittedName>
        <fullName evidence="1">Uncharacterized protein</fullName>
    </submittedName>
</protein>
<sequence>MSPRTESLYFSLKPTPTHILRTRQTLPVIGQPIHCTVGPTATLIQYHLTAFC</sequence>
<dbReference type="Proteomes" id="UP000053989">
    <property type="component" value="Unassembled WGS sequence"/>
</dbReference>
<dbReference type="AlphaFoldDB" id="A0A0C3D539"/>
<dbReference type="HOGENOM" id="CLU_3088585_0_0_1"/>
<organism evidence="1 2">
    <name type="scientific">Scleroderma citrinum Foug A</name>
    <dbReference type="NCBI Taxonomy" id="1036808"/>
    <lineage>
        <taxon>Eukaryota</taxon>
        <taxon>Fungi</taxon>
        <taxon>Dikarya</taxon>
        <taxon>Basidiomycota</taxon>
        <taxon>Agaricomycotina</taxon>
        <taxon>Agaricomycetes</taxon>
        <taxon>Agaricomycetidae</taxon>
        <taxon>Boletales</taxon>
        <taxon>Sclerodermatineae</taxon>
        <taxon>Sclerodermataceae</taxon>
        <taxon>Scleroderma</taxon>
    </lineage>
</organism>
<proteinExistence type="predicted"/>